<proteinExistence type="predicted"/>
<feature type="region of interest" description="Disordered" evidence="1">
    <location>
        <begin position="63"/>
        <end position="112"/>
    </location>
</feature>
<dbReference type="EMBL" id="VXIV02001253">
    <property type="protein sequence ID" value="KAF6033720.1"/>
    <property type="molecule type" value="Genomic_DNA"/>
</dbReference>
<feature type="region of interest" description="Disordered" evidence="1">
    <location>
        <begin position="223"/>
        <end position="247"/>
    </location>
</feature>
<keyword evidence="3" id="KW-1185">Reference proteome</keyword>
<evidence type="ECO:0000256" key="1">
    <source>
        <dbReference type="SAM" id="MobiDB-lite"/>
    </source>
</evidence>
<accession>A0A7J7K510</accession>
<name>A0A7J7K510_BUGNE</name>
<dbReference type="AlphaFoldDB" id="A0A7J7K510"/>
<evidence type="ECO:0000313" key="2">
    <source>
        <dbReference type="EMBL" id="KAF6033720.1"/>
    </source>
</evidence>
<dbReference type="Proteomes" id="UP000593567">
    <property type="component" value="Unassembled WGS sequence"/>
</dbReference>
<gene>
    <name evidence="2" type="ORF">EB796_007976</name>
</gene>
<sequence length="368" mass="41377">MQFFIGRKLSSSKAYTLPERSLTKTKEVFRKLEGDEYVSIEDVASSLHDRLSASDPRINIEKTYGTGTPALKQAVEGHDDPSSTHTYDRHTETHSEGKCEDSKLSHNSEESDNYKMPELCLDTIEGHTAISTLEEVAKFSSQQQNSKKVSLDDLELTSPTHSHQYELTLDLEDKLGEFHRSTTTTQDQLAESNNYPESHDQIDICDLLAEVCNNLENSHNKNVELHSHSSDNNSTASHSGLPSMLSDAGEEEFNDQNLVPCDFSFTSTDLTDTQEPLLISSKDIAVFEMSNSKFKRQRSNDSLNMPNIINNRNTQIRQEIAEIIANQMIQTDHNAIFHPQSDAGRLNSVSELSEYTTNKLVYSQRAVL</sequence>
<organism evidence="2 3">
    <name type="scientific">Bugula neritina</name>
    <name type="common">Brown bryozoan</name>
    <name type="synonym">Sertularia neritina</name>
    <dbReference type="NCBI Taxonomy" id="10212"/>
    <lineage>
        <taxon>Eukaryota</taxon>
        <taxon>Metazoa</taxon>
        <taxon>Spiralia</taxon>
        <taxon>Lophotrochozoa</taxon>
        <taxon>Bryozoa</taxon>
        <taxon>Gymnolaemata</taxon>
        <taxon>Cheilostomatida</taxon>
        <taxon>Flustrina</taxon>
        <taxon>Buguloidea</taxon>
        <taxon>Bugulidae</taxon>
        <taxon>Bugula</taxon>
    </lineage>
</organism>
<comment type="caution">
    <text evidence="2">The sequence shown here is derived from an EMBL/GenBank/DDBJ whole genome shotgun (WGS) entry which is preliminary data.</text>
</comment>
<reference evidence="2" key="1">
    <citation type="submission" date="2020-06" db="EMBL/GenBank/DDBJ databases">
        <title>Draft genome of Bugula neritina, a colonial animal packing powerful symbionts and potential medicines.</title>
        <authorList>
            <person name="Rayko M."/>
        </authorList>
    </citation>
    <scope>NUCLEOTIDE SEQUENCE [LARGE SCALE GENOMIC DNA]</scope>
    <source>
        <strain evidence="2">Kwan_BN1</strain>
    </source>
</reference>
<feature type="compositionally biased region" description="Polar residues" evidence="1">
    <location>
        <begin position="230"/>
        <end position="240"/>
    </location>
</feature>
<feature type="compositionally biased region" description="Basic and acidic residues" evidence="1">
    <location>
        <begin position="75"/>
        <end position="112"/>
    </location>
</feature>
<protein>
    <submittedName>
        <fullName evidence="2">Uncharacterized protein</fullName>
    </submittedName>
</protein>
<evidence type="ECO:0000313" key="3">
    <source>
        <dbReference type="Proteomes" id="UP000593567"/>
    </source>
</evidence>